<dbReference type="SUPFAM" id="SSF52047">
    <property type="entry name" value="RNI-like"/>
    <property type="match status" value="2"/>
</dbReference>
<evidence type="ECO:0000256" key="1">
    <source>
        <dbReference type="ARBA" id="ARBA00022737"/>
    </source>
</evidence>
<accession>A0AA88NJ34</accession>
<dbReference type="SMART" id="SM00368">
    <property type="entry name" value="LRR_RI"/>
    <property type="match status" value="8"/>
</dbReference>
<dbReference type="InterPro" id="IPR001611">
    <property type="entry name" value="Leu-rich_rpt"/>
</dbReference>
<dbReference type="PANTHER" id="PTHR24111:SF4">
    <property type="entry name" value="LEUCINE-RICH REPEAT-CONTAINING PROTEIN 34"/>
    <property type="match status" value="1"/>
</dbReference>
<keyword evidence="1" id="KW-0677">Repeat</keyword>
<evidence type="ECO:0000313" key="3">
    <source>
        <dbReference type="Proteomes" id="UP001187415"/>
    </source>
</evidence>
<dbReference type="InterPro" id="IPR052201">
    <property type="entry name" value="LRR-containing_regulator"/>
</dbReference>
<gene>
    <name evidence="2" type="ORF">Q5P01_004489</name>
</gene>
<reference evidence="2" key="1">
    <citation type="submission" date="2023-07" db="EMBL/GenBank/DDBJ databases">
        <title>Chromosome-level Genome Assembly of Striped Snakehead (Channa striata).</title>
        <authorList>
            <person name="Liu H."/>
        </authorList>
    </citation>
    <scope>NUCLEOTIDE SEQUENCE</scope>
    <source>
        <strain evidence="2">Gz</strain>
        <tissue evidence="2">Muscle</tissue>
    </source>
</reference>
<evidence type="ECO:0000313" key="2">
    <source>
        <dbReference type="EMBL" id="KAK2859869.1"/>
    </source>
</evidence>
<proteinExistence type="predicted"/>
<dbReference type="PANTHER" id="PTHR24111">
    <property type="entry name" value="LEUCINE-RICH REPEAT-CONTAINING PROTEIN 34"/>
    <property type="match status" value="1"/>
</dbReference>
<name>A0AA88NJ34_CHASR</name>
<comment type="caution">
    <text evidence="2">The sequence shown here is derived from an EMBL/GenBank/DDBJ whole genome shotgun (WGS) entry which is preliminary data.</text>
</comment>
<dbReference type="AlphaFoldDB" id="A0AA88NJ34"/>
<keyword evidence="3" id="KW-1185">Reference proteome</keyword>
<dbReference type="InterPro" id="IPR032675">
    <property type="entry name" value="LRR_dom_sf"/>
</dbReference>
<sequence>MENEKVSALYESVCAQHKIKPNPRISEVLTESTETQNFTIKLPGNNRLRQVQRLNDEDVLVLSKCLQNNKCVTGLHLQYNDMTDAAAAHLAELLQGENSALCSLDLMFNNIQADGAEVLAKSLQGNRSLVSLSLSGNKIGNRGAMHLASMLQVNKTLLELELADCDLDTQSVIAFAIMLKSNTSLRSLDISRPLLFSQQDECAVHFSEMLKANSSLVELHLGKMGLTDTGLERLAEGLKLNRSLRYLDLRCNQVTRDGGRHLSEVLKQNRTLKVVDLSYNRIEDEGAVYLSEAITSPGCVLTELSVKSNNIGTEGLLSLAQARKAKTSLSHIYIWGNQLEEPVCQAFIELMSSGCLLPEQTDVSSYEVDGRVFLSEVFHSVRRHHYSSTDPTNQQPSKT</sequence>
<dbReference type="Pfam" id="PF13516">
    <property type="entry name" value="LRR_6"/>
    <property type="match status" value="6"/>
</dbReference>
<dbReference type="EMBL" id="JAUPFM010000002">
    <property type="protein sequence ID" value="KAK2859869.1"/>
    <property type="molecule type" value="Genomic_DNA"/>
</dbReference>
<protein>
    <recommendedName>
        <fullName evidence="4">Leucine-rich repeat-containing protein 34</fullName>
    </recommendedName>
</protein>
<organism evidence="2 3">
    <name type="scientific">Channa striata</name>
    <name type="common">Snakehead murrel</name>
    <name type="synonym">Ophicephalus striatus</name>
    <dbReference type="NCBI Taxonomy" id="64152"/>
    <lineage>
        <taxon>Eukaryota</taxon>
        <taxon>Metazoa</taxon>
        <taxon>Chordata</taxon>
        <taxon>Craniata</taxon>
        <taxon>Vertebrata</taxon>
        <taxon>Euteleostomi</taxon>
        <taxon>Actinopterygii</taxon>
        <taxon>Neopterygii</taxon>
        <taxon>Teleostei</taxon>
        <taxon>Neoteleostei</taxon>
        <taxon>Acanthomorphata</taxon>
        <taxon>Anabantaria</taxon>
        <taxon>Anabantiformes</taxon>
        <taxon>Channoidei</taxon>
        <taxon>Channidae</taxon>
        <taxon>Channa</taxon>
    </lineage>
</organism>
<dbReference type="Proteomes" id="UP001187415">
    <property type="component" value="Unassembled WGS sequence"/>
</dbReference>
<evidence type="ECO:0008006" key="4">
    <source>
        <dbReference type="Google" id="ProtNLM"/>
    </source>
</evidence>
<dbReference type="Gene3D" id="3.80.10.10">
    <property type="entry name" value="Ribonuclease Inhibitor"/>
    <property type="match status" value="3"/>
</dbReference>